<evidence type="ECO:0000313" key="2">
    <source>
        <dbReference type="Proteomes" id="UP000199029"/>
    </source>
</evidence>
<organism evidence="1 2">
    <name type="scientific">Hymenobacter arizonensis</name>
    <name type="common">Siccationidurans arizonensis</name>
    <dbReference type="NCBI Taxonomy" id="1227077"/>
    <lineage>
        <taxon>Bacteria</taxon>
        <taxon>Pseudomonadati</taxon>
        <taxon>Bacteroidota</taxon>
        <taxon>Cytophagia</taxon>
        <taxon>Cytophagales</taxon>
        <taxon>Hymenobacteraceae</taxon>
        <taxon>Hymenobacter</taxon>
    </lineage>
</organism>
<dbReference type="RefSeq" id="WP_092678518.1">
    <property type="nucleotide sequence ID" value="NZ_FOXS01000008.1"/>
</dbReference>
<dbReference type="OrthoDB" id="7030114at2"/>
<dbReference type="Proteomes" id="UP000199029">
    <property type="component" value="Unassembled WGS sequence"/>
</dbReference>
<dbReference type="AlphaFoldDB" id="A0A1I6BFV5"/>
<dbReference type="EMBL" id="FOXS01000008">
    <property type="protein sequence ID" value="SFQ79796.1"/>
    <property type="molecule type" value="Genomic_DNA"/>
</dbReference>
<protein>
    <recommendedName>
        <fullName evidence="3">DUF3606 domain-containing protein</fullName>
    </recommendedName>
</protein>
<gene>
    <name evidence="1" type="ORF">SAMN04515668_4501</name>
</gene>
<evidence type="ECO:0008006" key="3">
    <source>
        <dbReference type="Google" id="ProtNLM"/>
    </source>
</evidence>
<sequence>MLNPSSHNARREGNYICLDDDEAVLEWCEALGCTPKRLRQAVLAVGPALADVYRYLQSQKA</sequence>
<reference evidence="2" key="1">
    <citation type="submission" date="2016-10" db="EMBL/GenBank/DDBJ databases">
        <authorList>
            <person name="Varghese N."/>
            <person name="Submissions S."/>
        </authorList>
    </citation>
    <scope>NUCLEOTIDE SEQUENCE [LARGE SCALE GENOMIC DNA]</scope>
    <source>
        <strain evidence="2">OR362-8,ATCC BAA-1266,JCM 13504</strain>
    </source>
</reference>
<proteinExistence type="predicted"/>
<accession>A0A1I6BFV5</accession>
<evidence type="ECO:0000313" key="1">
    <source>
        <dbReference type="EMBL" id="SFQ79796.1"/>
    </source>
</evidence>
<name>A0A1I6BFV5_HYMAR</name>
<dbReference type="InterPro" id="IPR022037">
    <property type="entry name" value="DUF3606"/>
</dbReference>
<keyword evidence="2" id="KW-1185">Reference proteome</keyword>
<dbReference type="Pfam" id="PF12244">
    <property type="entry name" value="DUF3606"/>
    <property type="match status" value="1"/>
</dbReference>